<feature type="compositionally biased region" description="Acidic residues" evidence="1">
    <location>
        <begin position="13"/>
        <end position="28"/>
    </location>
</feature>
<feature type="region of interest" description="Disordered" evidence="1">
    <location>
        <begin position="12"/>
        <end position="70"/>
    </location>
</feature>
<gene>
    <name evidence="2" type="ORF">LEA_08926</name>
</gene>
<accession>K1TKS5</accession>
<feature type="compositionally biased region" description="Basic and acidic residues" evidence="1">
    <location>
        <begin position="49"/>
        <end position="63"/>
    </location>
</feature>
<evidence type="ECO:0000313" key="2">
    <source>
        <dbReference type="EMBL" id="EKC68179.1"/>
    </source>
</evidence>
<keyword evidence="2" id="KW-0547">Nucleotide-binding</keyword>
<dbReference type="EMBL" id="AJWY01005965">
    <property type="protein sequence ID" value="EKC68179.1"/>
    <property type="molecule type" value="Genomic_DNA"/>
</dbReference>
<dbReference type="AlphaFoldDB" id="K1TKS5"/>
<organism evidence="2">
    <name type="scientific">human gut metagenome</name>
    <dbReference type="NCBI Taxonomy" id="408170"/>
    <lineage>
        <taxon>unclassified sequences</taxon>
        <taxon>metagenomes</taxon>
        <taxon>organismal metagenomes</taxon>
    </lineage>
</organism>
<reference evidence="2" key="1">
    <citation type="journal article" date="2013" name="Environ. Microbiol.">
        <title>Microbiota from the distal guts of lean and obese adolescents exhibit partial functional redundancy besides clear differences in community structure.</title>
        <authorList>
            <person name="Ferrer M."/>
            <person name="Ruiz A."/>
            <person name="Lanza F."/>
            <person name="Haange S.B."/>
            <person name="Oberbach A."/>
            <person name="Till H."/>
            <person name="Bargiela R."/>
            <person name="Campoy C."/>
            <person name="Segura M.T."/>
            <person name="Richter M."/>
            <person name="von Bergen M."/>
            <person name="Seifert J."/>
            <person name="Suarez A."/>
        </authorList>
    </citation>
    <scope>NUCLEOTIDE SEQUENCE</scope>
</reference>
<comment type="caution">
    <text evidence="2">The sequence shown here is derived from an EMBL/GenBank/DDBJ whole genome shotgun (WGS) entry which is preliminary data.</text>
</comment>
<evidence type="ECO:0000256" key="1">
    <source>
        <dbReference type="SAM" id="MobiDB-lite"/>
    </source>
</evidence>
<sequence length="94" mass="10750">EDLEESYKMIFGDVDEESDTDSGADDDFTPGGAGTMMPFFKRFAANKDSQTESEKQDVKDDKKHNKKKEEKKRKFLDTYCTNLTAKAKKVRLTV</sequence>
<name>K1TKS5_9ZZZZ</name>
<feature type="non-terminal residue" evidence="2">
    <location>
        <position position="1"/>
    </location>
</feature>
<protein>
    <submittedName>
        <fullName evidence="2">ATPases with chaperone activity, ATP-binding subunit</fullName>
    </submittedName>
</protein>
<keyword evidence="2" id="KW-0067">ATP-binding</keyword>
<proteinExistence type="predicted"/>
<dbReference type="GO" id="GO:0005524">
    <property type="term" value="F:ATP binding"/>
    <property type="evidence" value="ECO:0007669"/>
    <property type="project" value="UniProtKB-KW"/>
</dbReference>